<dbReference type="FunFam" id="3.40.50.300:FF:000540">
    <property type="entry name" value="probable ATP-dependent RNA helicase DHX34"/>
    <property type="match status" value="1"/>
</dbReference>
<evidence type="ECO:0000256" key="1">
    <source>
        <dbReference type="ARBA" id="ARBA00022741"/>
    </source>
</evidence>
<dbReference type="GO" id="GO:0005524">
    <property type="term" value="F:ATP binding"/>
    <property type="evidence" value="ECO:0007669"/>
    <property type="project" value="UniProtKB-KW"/>
</dbReference>
<feature type="domain" description="Helicase ATP-binding" evidence="6">
    <location>
        <begin position="373"/>
        <end position="533"/>
    </location>
</feature>
<dbReference type="PROSITE" id="PS51194">
    <property type="entry name" value="HELICASE_CTER"/>
    <property type="match status" value="1"/>
</dbReference>
<evidence type="ECO:0000259" key="7">
    <source>
        <dbReference type="PROSITE" id="PS51194"/>
    </source>
</evidence>
<evidence type="ECO:0000256" key="3">
    <source>
        <dbReference type="ARBA" id="ARBA00022806"/>
    </source>
</evidence>
<feature type="region of interest" description="Disordered" evidence="5">
    <location>
        <begin position="1"/>
        <end position="159"/>
    </location>
</feature>
<dbReference type="Proteomes" id="UP001445076">
    <property type="component" value="Unassembled WGS sequence"/>
</dbReference>
<dbReference type="SUPFAM" id="SSF52540">
    <property type="entry name" value="P-loop containing nucleoside triphosphate hydrolases"/>
    <property type="match status" value="1"/>
</dbReference>
<dbReference type="EMBL" id="JARKIK010000075">
    <property type="protein sequence ID" value="KAK8727609.1"/>
    <property type="molecule type" value="Genomic_DNA"/>
</dbReference>
<dbReference type="Pfam" id="PF00271">
    <property type="entry name" value="Helicase_C"/>
    <property type="match status" value="1"/>
</dbReference>
<feature type="domain" description="Helicase C-terminal" evidence="7">
    <location>
        <begin position="566"/>
        <end position="738"/>
    </location>
</feature>
<evidence type="ECO:0000313" key="9">
    <source>
        <dbReference type="Proteomes" id="UP001445076"/>
    </source>
</evidence>
<dbReference type="PROSITE" id="PS51192">
    <property type="entry name" value="HELICASE_ATP_BIND_1"/>
    <property type="match status" value="1"/>
</dbReference>
<dbReference type="InterPro" id="IPR027417">
    <property type="entry name" value="P-loop_NTPase"/>
</dbReference>
<comment type="caution">
    <text evidence="8">The sequence shown here is derived from an EMBL/GenBank/DDBJ whole genome shotgun (WGS) entry which is preliminary data.</text>
</comment>
<dbReference type="Gene3D" id="3.40.50.300">
    <property type="entry name" value="P-loop containing nucleotide triphosphate hydrolases"/>
    <property type="match status" value="2"/>
</dbReference>
<feature type="compositionally biased region" description="Basic residues" evidence="5">
    <location>
        <begin position="140"/>
        <end position="149"/>
    </location>
</feature>
<keyword evidence="9" id="KW-1185">Reference proteome</keyword>
<keyword evidence="1" id="KW-0547">Nucleotide-binding</keyword>
<evidence type="ECO:0000256" key="5">
    <source>
        <dbReference type="SAM" id="MobiDB-lite"/>
    </source>
</evidence>
<dbReference type="SMART" id="SM00490">
    <property type="entry name" value="HELICc"/>
    <property type="match status" value="1"/>
</dbReference>
<feature type="compositionally biased region" description="Basic and acidic residues" evidence="5">
    <location>
        <begin position="84"/>
        <end position="97"/>
    </location>
</feature>
<feature type="compositionally biased region" description="Polar residues" evidence="5">
    <location>
        <begin position="103"/>
        <end position="115"/>
    </location>
</feature>
<reference evidence="8 9" key="1">
    <citation type="journal article" date="2024" name="BMC Genomics">
        <title>Genome assembly of redclaw crayfish (Cherax quadricarinatus) provides insights into its immune adaptation and hypoxia tolerance.</title>
        <authorList>
            <person name="Liu Z."/>
            <person name="Zheng J."/>
            <person name="Li H."/>
            <person name="Fang K."/>
            <person name="Wang S."/>
            <person name="He J."/>
            <person name="Zhou D."/>
            <person name="Weng S."/>
            <person name="Chi M."/>
            <person name="Gu Z."/>
            <person name="He J."/>
            <person name="Li F."/>
            <person name="Wang M."/>
        </authorList>
    </citation>
    <scope>NUCLEOTIDE SEQUENCE [LARGE SCALE GENOMIC DNA]</scope>
    <source>
        <strain evidence="8">ZL_2023a</strain>
    </source>
</reference>
<evidence type="ECO:0008006" key="10">
    <source>
        <dbReference type="Google" id="ProtNLM"/>
    </source>
</evidence>
<dbReference type="InterPro" id="IPR056382">
    <property type="entry name" value="DHX34_Znf-C2H2"/>
</dbReference>
<feature type="compositionally biased region" description="Basic and acidic residues" evidence="5">
    <location>
        <begin position="63"/>
        <end position="75"/>
    </location>
</feature>
<dbReference type="CDD" id="cd18791">
    <property type="entry name" value="SF2_C_RHA"/>
    <property type="match status" value="1"/>
</dbReference>
<dbReference type="Gene3D" id="1.20.120.1080">
    <property type="match status" value="1"/>
</dbReference>
<organism evidence="8 9">
    <name type="scientific">Cherax quadricarinatus</name>
    <name type="common">Australian red claw crayfish</name>
    <dbReference type="NCBI Taxonomy" id="27406"/>
    <lineage>
        <taxon>Eukaryota</taxon>
        <taxon>Metazoa</taxon>
        <taxon>Ecdysozoa</taxon>
        <taxon>Arthropoda</taxon>
        <taxon>Crustacea</taxon>
        <taxon>Multicrustacea</taxon>
        <taxon>Malacostraca</taxon>
        <taxon>Eumalacostraca</taxon>
        <taxon>Eucarida</taxon>
        <taxon>Decapoda</taxon>
        <taxon>Pleocyemata</taxon>
        <taxon>Astacidea</taxon>
        <taxon>Parastacoidea</taxon>
        <taxon>Parastacidae</taxon>
        <taxon>Cherax</taxon>
    </lineage>
</organism>
<dbReference type="InterPro" id="IPR001650">
    <property type="entry name" value="Helicase_C-like"/>
</dbReference>
<protein>
    <recommendedName>
        <fullName evidence="10">ATP-dependent RNA helicase DHX34</fullName>
    </recommendedName>
</protein>
<dbReference type="GO" id="GO:0004386">
    <property type="term" value="F:helicase activity"/>
    <property type="evidence" value="ECO:0007669"/>
    <property type="project" value="UniProtKB-KW"/>
</dbReference>
<evidence type="ECO:0000256" key="2">
    <source>
        <dbReference type="ARBA" id="ARBA00022801"/>
    </source>
</evidence>
<dbReference type="Pfam" id="PF24485">
    <property type="entry name" value="zf-C2H2_DHX34"/>
    <property type="match status" value="1"/>
</dbReference>
<dbReference type="GO" id="GO:0016787">
    <property type="term" value="F:hydrolase activity"/>
    <property type="evidence" value="ECO:0007669"/>
    <property type="project" value="UniProtKB-KW"/>
</dbReference>
<gene>
    <name evidence="8" type="ORF">OTU49_009646</name>
</gene>
<dbReference type="Pfam" id="PF07717">
    <property type="entry name" value="OB_NTP_bind"/>
    <property type="match status" value="1"/>
</dbReference>
<dbReference type="InterPro" id="IPR011709">
    <property type="entry name" value="DEAD-box_helicase_OB_fold"/>
</dbReference>
<keyword evidence="2" id="KW-0378">Hydrolase</keyword>
<keyword evidence="4" id="KW-0067">ATP-binding</keyword>
<dbReference type="PANTHER" id="PTHR18934">
    <property type="entry name" value="ATP-DEPENDENT RNA HELICASE"/>
    <property type="match status" value="1"/>
</dbReference>
<dbReference type="Pfam" id="PF21010">
    <property type="entry name" value="HA2_C"/>
    <property type="match status" value="1"/>
</dbReference>
<dbReference type="InterPro" id="IPR007502">
    <property type="entry name" value="Helicase-assoc_dom"/>
</dbReference>
<accession>A0AAW0WJP6</accession>
<sequence>MGHSKRERSSSGSPSREKKRKREKRKHKEKHKRKKYLKEKKEKLHRKHSSRSSCSSRSSSSDSEFRSRYSSEHKNKDSKKTKRQVYERRSNSSDRPKSKSPLRLNTESGAMSADQSESKSPRGQSVRGGESSCYHSQSRSPKHLVRQRSRSPSPCQTYLGKDILRTETEIFKSEFEMPKSALHLSTLNSEAYSQPSIVPQDRNLDSDSNVDSEDELMFDWENHRSELNQMFFRDEDVIKRGSEEYFDFWKFLKKYHGLQKQKKIREMCSSKPSRGSSEGRSVSLLYQLPLQYDKRYNINFALNFKDIDDLQRRLPPQDLEDGKKRLSRKKLVEIKFIILLYLDFMQKQRFEKLKKLRSSQANLPIAEHKEEIISTVKKNNVVIIAGDTGCGKSTQVPQYLLSAGFLNIACTQPRRIACISLSKRVAYETLNEFGSKVGYQIRFEKNKTEHTRIVFLTEGLLLRQVSVCSSLSMYDVIILDEIHERHLDTDFLLGVMKCLLMQRNDVKVVLMSATINIDLFHNYFMGKAPVIQVPGRLYPIKLQYFPIPTIEQASKREKINPAPYVRILQLIDNKYPDNERGDLLIFLSGMSEISTVVEAAKIYASQTNRWIVLSLHSTLSVSEQEKVFDVPPEGVRKCIVSTNIAETSVTIDGVRFVVDSGKVKEMSYDSQSKMRKLKEFWISQASAEQRKGRAGRTGPGTCFRLYSEQEYSSFSQYSTPEIKRVPLDSLILQMISMGLPNIRLFPFIEPPTIESLENSLCALKSQAAVTDAEELTTIGKLLSQLPMDVSLGKMLIMGSLFHQVEPVLSLSAAMSVQSPFTNRAHRDPECVASIKSLESDHGDPFTLLASYREWLSVKHEGHENSRKWCRRRGLEEQRFYEMTKLRHQFAQLLHDSGLQDIAGCSRAHLTSAERAQRSGQLRQLRELKRELHKERPRKTKVLKVFQGESVPSDDEDVRTDIKDVDFRIKNDQKQLQDIYQSSTVQSYKDMIMLKIILCSGLYPNVAIADEHNNYKPGSEQLFHTSSKPFAALHPNSVFASHPEVLQVVDSDIIELPGFTARHPASTKHQLLAYVSLLETNKPYLVDTLRVPAAQVLLLFGHNLDSNADLTVIACDNFIELKFPDAMSAQNLVFQAVQLRLKWKHLLDLRIRATTPSIENQDRLITEANRLEKDLMVGLVDFFLTETIYSKRRLLAADIKVLHKGPGPGDCILSENPFSDCGGEPCRFNDIKGGVDLTDFFTYNCLLDTECTVTTITTYDTVCPYCDQEFHLTTLDRLAHMAQCLKHTMQSSTAADDKVEDGSDGDPTKKKYVCDICNRTIWLSIKDIFRHKKSHMA</sequence>
<feature type="compositionally biased region" description="Low complexity" evidence="5">
    <location>
        <begin position="51"/>
        <end position="62"/>
    </location>
</feature>
<dbReference type="CDD" id="cd17979">
    <property type="entry name" value="DEXHc_DHX34"/>
    <property type="match status" value="1"/>
</dbReference>
<dbReference type="SMART" id="SM00847">
    <property type="entry name" value="HA2"/>
    <property type="match status" value="1"/>
</dbReference>
<dbReference type="InterPro" id="IPR011545">
    <property type="entry name" value="DEAD/DEAH_box_helicase_dom"/>
</dbReference>
<dbReference type="GO" id="GO:0003723">
    <property type="term" value="F:RNA binding"/>
    <property type="evidence" value="ECO:0007669"/>
    <property type="project" value="TreeGrafter"/>
</dbReference>
<dbReference type="FunFam" id="3.40.50.300:FF:000725">
    <property type="entry name" value="probable ATP-dependent RNA helicase DHX34"/>
    <property type="match status" value="1"/>
</dbReference>
<dbReference type="InterPro" id="IPR014001">
    <property type="entry name" value="Helicase_ATP-bd"/>
</dbReference>
<keyword evidence="3" id="KW-0347">Helicase</keyword>
<dbReference type="PANTHER" id="PTHR18934:SF221">
    <property type="entry name" value="ATP-DEPENDENT RNA HELICASE DHX34-RELATED"/>
    <property type="match status" value="1"/>
</dbReference>
<dbReference type="SMART" id="SM00487">
    <property type="entry name" value="DEXDc"/>
    <property type="match status" value="1"/>
</dbReference>
<proteinExistence type="predicted"/>
<evidence type="ECO:0000313" key="8">
    <source>
        <dbReference type="EMBL" id="KAK8727609.1"/>
    </source>
</evidence>
<evidence type="ECO:0000256" key="4">
    <source>
        <dbReference type="ARBA" id="ARBA00022840"/>
    </source>
</evidence>
<evidence type="ECO:0000259" key="6">
    <source>
        <dbReference type="PROSITE" id="PS51192"/>
    </source>
</evidence>
<name>A0AAW0WJP6_CHEQU</name>
<dbReference type="Pfam" id="PF00270">
    <property type="entry name" value="DEAD"/>
    <property type="match status" value="1"/>
</dbReference>
<feature type="compositionally biased region" description="Basic residues" evidence="5">
    <location>
        <begin position="17"/>
        <end position="50"/>
    </location>
</feature>